<keyword evidence="2" id="KW-0732">Signal</keyword>
<comment type="caution">
    <text evidence="3">The sequence shown here is derived from an EMBL/GenBank/DDBJ whole genome shotgun (WGS) entry which is preliminary data.</text>
</comment>
<feature type="region of interest" description="Disordered" evidence="1">
    <location>
        <begin position="30"/>
        <end position="56"/>
    </location>
</feature>
<dbReference type="Proteomes" id="UP001550850">
    <property type="component" value="Unassembled WGS sequence"/>
</dbReference>
<accession>A0ABV2YCP4</accession>
<sequence length="320" mass="34783">MRRSTSRDRRLALIAMTVLAGTVMAGCGPEEGTADDAASSAARSLENVDRSKWPEATPERGLAKGLTLPLERYMQTYEQRVVLDQAVRDLQTECMAGFGFDFRPPPAGATPPPNANDANMERRYGITDRVVAERYGYGIPENGPQTGSSSPELTEAAGMVLSGSVRTGKKESPAPRSFQGKDIPEGGCTGWAKRKVGVEGLDFSLVSRLNYESLAQSQESPQVQRAIGAWSRCMKGKGYEVAIPFEAIDLTNDTGIDSDKAVTIAVADIDCKKSVDLVPVWFRVDSGIQRDQIEKHQLALEESRKKNEVAIKAAEKMLRG</sequence>
<feature type="chain" id="PRO_5047497978" description="Lipoprotein" evidence="2">
    <location>
        <begin position="26"/>
        <end position="320"/>
    </location>
</feature>
<organism evidence="3 4">
    <name type="scientific">Streptomyces fragilis</name>
    <dbReference type="NCBI Taxonomy" id="67301"/>
    <lineage>
        <taxon>Bacteria</taxon>
        <taxon>Bacillati</taxon>
        <taxon>Actinomycetota</taxon>
        <taxon>Actinomycetes</taxon>
        <taxon>Kitasatosporales</taxon>
        <taxon>Streptomycetaceae</taxon>
        <taxon>Streptomyces</taxon>
    </lineage>
</organism>
<feature type="compositionally biased region" description="Basic and acidic residues" evidence="1">
    <location>
        <begin position="46"/>
        <end position="56"/>
    </location>
</feature>
<protein>
    <recommendedName>
        <fullName evidence="5">Lipoprotein</fullName>
    </recommendedName>
</protein>
<evidence type="ECO:0000256" key="1">
    <source>
        <dbReference type="SAM" id="MobiDB-lite"/>
    </source>
</evidence>
<dbReference type="RefSeq" id="WP_108951720.1">
    <property type="nucleotide sequence ID" value="NZ_BEVZ01000001.1"/>
</dbReference>
<evidence type="ECO:0000313" key="4">
    <source>
        <dbReference type="Proteomes" id="UP001550850"/>
    </source>
</evidence>
<dbReference type="PROSITE" id="PS51257">
    <property type="entry name" value="PROKAR_LIPOPROTEIN"/>
    <property type="match status" value="1"/>
</dbReference>
<evidence type="ECO:0000313" key="3">
    <source>
        <dbReference type="EMBL" id="MEU3553482.1"/>
    </source>
</evidence>
<evidence type="ECO:0008006" key="5">
    <source>
        <dbReference type="Google" id="ProtNLM"/>
    </source>
</evidence>
<name>A0ABV2YCP4_9ACTN</name>
<evidence type="ECO:0000256" key="2">
    <source>
        <dbReference type="SAM" id="SignalP"/>
    </source>
</evidence>
<dbReference type="EMBL" id="JBEZUR010000004">
    <property type="protein sequence ID" value="MEU3553482.1"/>
    <property type="molecule type" value="Genomic_DNA"/>
</dbReference>
<reference evidence="3 4" key="1">
    <citation type="submission" date="2024-06" db="EMBL/GenBank/DDBJ databases">
        <title>The Natural Products Discovery Center: Release of the First 8490 Sequenced Strains for Exploring Actinobacteria Biosynthetic Diversity.</title>
        <authorList>
            <person name="Kalkreuter E."/>
            <person name="Kautsar S.A."/>
            <person name="Yang D."/>
            <person name="Bader C.D."/>
            <person name="Teijaro C.N."/>
            <person name="Fluegel L."/>
            <person name="Davis C.M."/>
            <person name="Simpson J.R."/>
            <person name="Lauterbach L."/>
            <person name="Steele A.D."/>
            <person name="Gui C."/>
            <person name="Meng S."/>
            <person name="Li G."/>
            <person name="Viehrig K."/>
            <person name="Ye F."/>
            <person name="Su P."/>
            <person name="Kiefer A.F."/>
            <person name="Nichols A."/>
            <person name="Cepeda A.J."/>
            <person name="Yan W."/>
            <person name="Fan B."/>
            <person name="Jiang Y."/>
            <person name="Adhikari A."/>
            <person name="Zheng C.-J."/>
            <person name="Schuster L."/>
            <person name="Cowan T.M."/>
            <person name="Smanski M.J."/>
            <person name="Chevrette M.G."/>
            <person name="De Carvalho L.P.S."/>
            <person name="Shen B."/>
        </authorList>
    </citation>
    <scope>NUCLEOTIDE SEQUENCE [LARGE SCALE GENOMIC DNA]</scope>
    <source>
        <strain evidence="3 4">NPDC038104</strain>
    </source>
</reference>
<proteinExistence type="predicted"/>
<keyword evidence="4" id="KW-1185">Reference proteome</keyword>
<feature type="signal peptide" evidence="2">
    <location>
        <begin position="1"/>
        <end position="25"/>
    </location>
</feature>
<gene>
    <name evidence="3" type="ORF">AB0E65_04475</name>
</gene>